<protein>
    <recommendedName>
        <fullName evidence="3">CopG domain protein DNA-binding domain protein</fullName>
    </recommendedName>
</protein>
<gene>
    <name evidence="1" type="ORF">MXD59_06760</name>
</gene>
<name>A0ABT0JVB9_9ACTN</name>
<accession>A0ABT0JVB9</accession>
<evidence type="ECO:0000313" key="2">
    <source>
        <dbReference type="Proteomes" id="UP001201873"/>
    </source>
</evidence>
<evidence type="ECO:0000313" key="1">
    <source>
        <dbReference type="EMBL" id="MCK9875479.1"/>
    </source>
</evidence>
<dbReference type="EMBL" id="JALKFT010000005">
    <property type="protein sequence ID" value="MCK9875479.1"/>
    <property type="molecule type" value="Genomic_DNA"/>
</dbReference>
<comment type="caution">
    <text evidence="1">The sequence shown here is derived from an EMBL/GenBank/DDBJ whole genome shotgun (WGS) entry which is preliminary data.</text>
</comment>
<evidence type="ECO:0008006" key="3">
    <source>
        <dbReference type="Google" id="ProtNLM"/>
    </source>
</evidence>
<sequence length="103" mass="10425">MPNIRFTISTASDVQAAIRAHAEAAGMDVSAYMIAAAVAQMARDDAAAATFAALDARNRTAAEQSADVPEADLPSLDALTVDEQALVHRVLGSALGSDAAGVA</sequence>
<dbReference type="RefSeq" id="WP_248823923.1">
    <property type="nucleotide sequence ID" value="NZ_JALKFT010000005.1"/>
</dbReference>
<organism evidence="1 2">
    <name type="scientific">Frankia umida</name>
    <dbReference type="NCBI Taxonomy" id="573489"/>
    <lineage>
        <taxon>Bacteria</taxon>
        <taxon>Bacillati</taxon>
        <taxon>Actinomycetota</taxon>
        <taxon>Actinomycetes</taxon>
        <taxon>Frankiales</taxon>
        <taxon>Frankiaceae</taxon>
        <taxon>Frankia</taxon>
    </lineage>
</organism>
<reference evidence="1 2" key="1">
    <citation type="submission" date="2022-04" db="EMBL/GenBank/DDBJ databases">
        <title>Genome diversity in the genus Frankia.</title>
        <authorList>
            <person name="Carlos-Shanley C."/>
            <person name="Hahn D."/>
        </authorList>
    </citation>
    <scope>NUCLEOTIDE SEQUENCE [LARGE SCALE GENOMIC DNA]</scope>
    <source>
        <strain evidence="1 2">Ag45/Mut15</strain>
    </source>
</reference>
<keyword evidence="2" id="KW-1185">Reference proteome</keyword>
<proteinExistence type="predicted"/>
<dbReference type="Proteomes" id="UP001201873">
    <property type="component" value="Unassembled WGS sequence"/>
</dbReference>